<dbReference type="Proteomes" id="UP000215896">
    <property type="component" value="Unassembled WGS sequence"/>
</dbReference>
<comment type="caution">
    <text evidence="5">The sequence shown here is derived from an EMBL/GenBank/DDBJ whole genome shotgun (WGS) entry which is preliminary data.</text>
</comment>
<dbReference type="GO" id="GO:0032453">
    <property type="term" value="F:histone H3K4 demethylase activity"/>
    <property type="evidence" value="ECO:0007669"/>
    <property type="project" value="TreeGrafter"/>
</dbReference>
<evidence type="ECO:0000313" key="6">
    <source>
        <dbReference type="Proteomes" id="UP000215896"/>
    </source>
</evidence>
<proteinExistence type="predicted"/>
<dbReference type="PANTHER" id="PTHR13096:SF9">
    <property type="entry name" value="BIFUNCTIONAL LYSINE-SPECIFIC DEMETHYLASE AND HISTIDYL-HYDROXYLASE"/>
    <property type="match status" value="1"/>
</dbReference>
<dbReference type="SMART" id="SM00558">
    <property type="entry name" value="JmjC"/>
    <property type="match status" value="1"/>
</dbReference>
<evidence type="ECO:0000256" key="3">
    <source>
        <dbReference type="ARBA" id="ARBA00023004"/>
    </source>
</evidence>
<sequence>MPAERPALDRLLGSASAGFAEEVWGRAPLLVTSDERAAGDDLSDLFSLAAADELLAGRGLRTPFLRLAKDGKTLPDKDFTTGGGVGAGISDQIDEDKVRRRFADGATVVLQALHRTWPPVARLVDGLSAELGHPIQANCYLTPPQNQGFGAHYDVHDVFVLQVHGSKEWIVHAPVVEHPLRDQPWAEHRTAVQQRAAEEPLLRLTLRPGDCLYLPRGYLHSARATGGISGHLTLGVHTWTRHHLADALADEALRALRELTEARVSLPLGIEVDDPAALAADLDAVRQEFQRLLADLPDERIAAALLADARNAQRPAAVPPFQALADAEALTDADTLRLRTGLLLRIEEAADGSSLRTRAGRCTVDDAQVAAVRRLAKSPAGVAELREATGVSRDGLRMLIREGILERGAEAP</sequence>
<dbReference type="OrthoDB" id="9764016at2"/>
<reference evidence="5 6" key="1">
    <citation type="submission" date="2017-07" db="EMBL/GenBank/DDBJ databases">
        <title>Draft whole genome sequences of clinical Proprionibacteriaceae strains.</title>
        <authorList>
            <person name="Bernier A.-M."/>
            <person name="Bernard K."/>
            <person name="Domingo M.-C."/>
        </authorList>
    </citation>
    <scope>NUCLEOTIDE SEQUENCE [LARGE SCALE GENOMIC DNA]</scope>
    <source>
        <strain evidence="5 6">NML 030167</strain>
    </source>
</reference>
<accession>A0A255GWK9</accession>
<gene>
    <name evidence="5" type="ORF">CGZ94_03020</name>
</gene>
<dbReference type="InterPro" id="IPR003347">
    <property type="entry name" value="JmjC_dom"/>
</dbReference>
<evidence type="ECO:0000256" key="1">
    <source>
        <dbReference type="ARBA" id="ARBA00001954"/>
    </source>
</evidence>
<dbReference type="SUPFAM" id="SSF51197">
    <property type="entry name" value="Clavaminate synthase-like"/>
    <property type="match status" value="1"/>
</dbReference>
<dbReference type="EMBL" id="NMVO01000001">
    <property type="protein sequence ID" value="OYO17854.1"/>
    <property type="molecule type" value="Genomic_DNA"/>
</dbReference>
<dbReference type="AlphaFoldDB" id="A0A255GWK9"/>
<comment type="cofactor">
    <cofactor evidence="1">
        <name>Fe(2+)</name>
        <dbReference type="ChEBI" id="CHEBI:29033"/>
    </cofactor>
</comment>
<dbReference type="InterPro" id="IPR039994">
    <property type="entry name" value="NO66-like"/>
</dbReference>
<evidence type="ECO:0000313" key="5">
    <source>
        <dbReference type="EMBL" id="OYO17854.1"/>
    </source>
</evidence>
<keyword evidence="6" id="KW-1185">Reference proteome</keyword>
<keyword evidence="2" id="KW-0479">Metal-binding</keyword>
<dbReference type="PANTHER" id="PTHR13096">
    <property type="entry name" value="MINA53 MYC INDUCED NUCLEAR ANTIGEN"/>
    <property type="match status" value="1"/>
</dbReference>
<feature type="domain" description="JmjC" evidence="4">
    <location>
        <begin position="106"/>
        <end position="255"/>
    </location>
</feature>
<name>A0A255GWK9_9ACTN</name>
<evidence type="ECO:0000256" key="2">
    <source>
        <dbReference type="ARBA" id="ARBA00022723"/>
    </source>
</evidence>
<dbReference type="PROSITE" id="PS51184">
    <property type="entry name" value="JMJC"/>
    <property type="match status" value="1"/>
</dbReference>
<evidence type="ECO:0000259" key="4">
    <source>
        <dbReference type="PROSITE" id="PS51184"/>
    </source>
</evidence>
<dbReference type="GO" id="GO:0051864">
    <property type="term" value="F:histone H3K36 demethylase activity"/>
    <property type="evidence" value="ECO:0007669"/>
    <property type="project" value="TreeGrafter"/>
</dbReference>
<dbReference type="RefSeq" id="WP_094404622.1">
    <property type="nucleotide sequence ID" value="NZ_NMVO01000001.1"/>
</dbReference>
<organism evidence="5 6">
    <name type="scientific">Enemella evansiae</name>
    <dbReference type="NCBI Taxonomy" id="2016499"/>
    <lineage>
        <taxon>Bacteria</taxon>
        <taxon>Bacillati</taxon>
        <taxon>Actinomycetota</taxon>
        <taxon>Actinomycetes</taxon>
        <taxon>Propionibacteriales</taxon>
        <taxon>Propionibacteriaceae</taxon>
        <taxon>Enemella</taxon>
    </lineage>
</organism>
<protein>
    <submittedName>
        <fullName evidence="5">Cupin</fullName>
    </submittedName>
</protein>
<dbReference type="Pfam" id="PF08007">
    <property type="entry name" value="JmjC_2"/>
    <property type="match status" value="1"/>
</dbReference>
<keyword evidence="3" id="KW-0408">Iron</keyword>
<dbReference type="GO" id="GO:0046872">
    <property type="term" value="F:metal ion binding"/>
    <property type="evidence" value="ECO:0007669"/>
    <property type="project" value="UniProtKB-KW"/>
</dbReference>
<dbReference type="Gene3D" id="2.60.120.650">
    <property type="entry name" value="Cupin"/>
    <property type="match status" value="1"/>
</dbReference>